<dbReference type="AlphaFoldDB" id="A0A975Y476"/>
<name>A0A975Y476_9NOST</name>
<dbReference type="PRINTS" id="PR00834">
    <property type="entry name" value="PROTEASES2C"/>
</dbReference>
<gene>
    <name evidence="5" type="ORF">B6N60_01575</name>
</gene>
<dbReference type="InterPro" id="IPR043504">
    <property type="entry name" value="Peptidase_S1_PA_chymotrypsin"/>
</dbReference>
<accession>A0A975Y476</accession>
<sequence>MKNLPQDGDSHIVNSCSHHTSHLPQYGFTQWKKAIASLSLVLLGSGMTLAGGYLAGHKHQVADSAANLGMSKANAALPLPAITDSNFIIQVVQKVGPAVVRIDSSRTVKTQLPEEFNDPFFRGFFGSQLPELQEKRVERGTGSGFIISADGRILTNAHVVDGADTVKVTLKDGRSFQGKVLGKDELTDVAVVKIDAKQLPTVSLGNSDQLQPGEWAIAIGNPLGLDNTVTTGIISATGRSSNQVGVPDKRVQFLQTDAAINPGNSGGPLLNSRGEVIGMNTAIIQGAQGLGFAIPINTAQRISQQLIATGKAQHPYLGIQMVGLTPELKQKINSDPNSGLTVSEAEGVLVIKVMPNSPAGKAGIRAGDVIQKLNGQPVTDAPSVQKAVDAGQVGADLSLELRRNGQSLNLAVKAGNAPAPIQ</sequence>
<dbReference type="SMART" id="SM00228">
    <property type="entry name" value="PDZ"/>
    <property type="match status" value="1"/>
</dbReference>
<dbReference type="Gene3D" id="2.40.10.10">
    <property type="entry name" value="Trypsin-like serine proteases"/>
    <property type="match status" value="2"/>
</dbReference>
<keyword evidence="3" id="KW-0378">Hydrolase</keyword>
<keyword evidence="2" id="KW-0645">Protease</keyword>
<evidence type="ECO:0000256" key="1">
    <source>
        <dbReference type="ARBA" id="ARBA00010541"/>
    </source>
</evidence>
<dbReference type="Proteomes" id="UP000683511">
    <property type="component" value="Chromosome"/>
</dbReference>
<dbReference type="InterPro" id="IPR001940">
    <property type="entry name" value="Peptidase_S1C"/>
</dbReference>
<reference evidence="5" key="1">
    <citation type="submission" date="2017-04" db="EMBL/GenBank/DDBJ databases">
        <title>Genome deletions in a multicellular cyanobacterial endosymbiont for morphological adaptation in marine diatoms.</title>
        <authorList>
            <person name="Wang Y."/>
            <person name="Gao H."/>
            <person name="Li R."/>
            <person name="Xu X."/>
        </authorList>
    </citation>
    <scope>NUCLEOTIDE SEQUENCE</scope>
    <source>
        <strain evidence="5">FACHB 800</strain>
    </source>
</reference>
<dbReference type="Pfam" id="PF13365">
    <property type="entry name" value="Trypsin_2"/>
    <property type="match status" value="1"/>
</dbReference>
<dbReference type="GO" id="GO:0004252">
    <property type="term" value="F:serine-type endopeptidase activity"/>
    <property type="evidence" value="ECO:0007669"/>
    <property type="project" value="InterPro"/>
</dbReference>
<dbReference type="RefSeq" id="WP_190601599.1">
    <property type="nucleotide sequence ID" value="NZ_CP021056.1"/>
</dbReference>
<evidence type="ECO:0000256" key="3">
    <source>
        <dbReference type="ARBA" id="ARBA00022801"/>
    </source>
</evidence>
<evidence type="ECO:0000256" key="2">
    <source>
        <dbReference type="ARBA" id="ARBA00022670"/>
    </source>
</evidence>
<dbReference type="SUPFAM" id="SSF50494">
    <property type="entry name" value="Trypsin-like serine proteases"/>
    <property type="match status" value="1"/>
</dbReference>
<dbReference type="EMBL" id="CP021056">
    <property type="protein sequence ID" value="QXE22888.1"/>
    <property type="molecule type" value="Genomic_DNA"/>
</dbReference>
<dbReference type="InterPro" id="IPR001478">
    <property type="entry name" value="PDZ"/>
</dbReference>
<proteinExistence type="inferred from homology"/>
<dbReference type="PANTHER" id="PTHR22939:SF129">
    <property type="entry name" value="SERINE PROTEASE HTRA2, MITOCHONDRIAL"/>
    <property type="match status" value="1"/>
</dbReference>
<dbReference type="SUPFAM" id="SSF50156">
    <property type="entry name" value="PDZ domain-like"/>
    <property type="match status" value="1"/>
</dbReference>
<dbReference type="NCBIfam" id="NF041521">
    <property type="entry name" value="HhoA_HhoB_HtrA"/>
    <property type="match status" value="1"/>
</dbReference>
<evidence type="ECO:0000259" key="4">
    <source>
        <dbReference type="PROSITE" id="PS50106"/>
    </source>
</evidence>
<comment type="similarity">
    <text evidence="1">Belongs to the peptidase S1C family.</text>
</comment>
<evidence type="ECO:0000313" key="6">
    <source>
        <dbReference type="Proteomes" id="UP000683511"/>
    </source>
</evidence>
<dbReference type="InterPro" id="IPR036034">
    <property type="entry name" value="PDZ_sf"/>
</dbReference>
<dbReference type="KEGG" id="rsin:B6N60_01575"/>
<feature type="domain" description="PDZ" evidence="4">
    <location>
        <begin position="325"/>
        <end position="405"/>
    </location>
</feature>
<organism evidence="5 6">
    <name type="scientific">Richelia sinica FACHB-800</name>
    <dbReference type="NCBI Taxonomy" id="1357546"/>
    <lineage>
        <taxon>Bacteria</taxon>
        <taxon>Bacillati</taxon>
        <taxon>Cyanobacteriota</taxon>
        <taxon>Cyanophyceae</taxon>
        <taxon>Nostocales</taxon>
        <taxon>Nostocaceae</taxon>
        <taxon>Richelia</taxon>
    </lineage>
</organism>
<dbReference type="InterPro" id="IPR048172">
    <property type="entry name" value="HhoA_HhoB_HtrA-like"/>
</dbReference>
<evidence type="ECO:0000313" key="5">
    <source>
        <dbReference type="EMBL" id="QXE22888.1"/>
    </source>
</evidence>
<protein>
    <submittedName>
        <fullName evidence="5">Peptidase S1 and S6, chymotrypsin/Hap</fullName>
    </submittedName>
</protein>
<dbReference type="GO" id="GO:0006508">
    <property type="term" value="P:proteolysis"/>
    <property type="evidence" value="ECO:0007669"/>
    <property type="project" value="UniProtKB-KW"/>
</dbReference>
<dbReference type="Gene3D" id="2.30.42.10">
    <property type="match status" value="1"/>
</dbReference>
<dbReference type="PROSITE" id="PS50106">
    <property type="entry name" value="PDZ"/>
    <property type="match status" value="1"/>
</dbReference>
<dbReference type="InterPro" id="IPR009003">
    <property type="entry name" value="Peptidase_S1_PA"/>
</dbReference>
<dbReference type="Pfam" id="PF13180">
    <property type="entry name" value="PDZ_2"/>
    <property type="match status" value="1"/>
</dbReference>
<keyword evidence="6" id="KW-1185">Reference proteome</keyword>
<dbReference type="PANTHER" id="PTHR22939">
    <property type="entry name" value="SERINE PROTEASE FAMILY S1C HTRA-RELATED"/>
    <property type="match status" value="1"/>
</dbReference>